<keyword evidence="3 10" id="KW-0812">Transmembrane</keyword>
<dbReference type="Pfam" id="PF00122">
    <property type="entry name" value="E1-E2_ATPase"/>
    <property type="match status" value="1"/>
</dbReference>
<dbReference type="InterPro" id="IPR044492">
    <property type="entry name" value="P_typ_ATPase_HD_dom"/>
</dbReference>
<evidence type="ECO:0000256" key="8">
    <source>
        <dbReference type="ARBA" id="ARBA00039097"/>
    </source>
</evidence>
<evidence type="ECO:0000256" key="7">
    <source>
        <dbReference type="ARBA" id="ARBA00023136"/>
    </source>
</evidence>
<proteinExistence type="inferred from homology"/>
<keyword evidence="4 10" id="KW-0479">Metal-binding</keyword>
<feature type="transmembrane region" description="Helical" evidence="10">
    <location>
        <begin position="78"/>
        <end position="103"/>
    </location>
</feature>
<evidence type="ECO:0000256" key="1">
    <source>
        <dbReference type="ARBA" id="ARBA00004370"/>
    </source>
</evidence>
<dbReference type="PANTHER" id="PTHR48085">
    <property type="entry name" value="CADMIUM/ZINC-TRANSPORTING ATPASE HMA2-RELATED"/>
    <property type="match status" value="1"/>
</dbReference>
<dbReference type="SFLD" id="SFLDS00003">
    <property type="entry name" value="Haloacid_Dehalogenase"/>
    <property type="match status" value="1"/>
</dbReference>
<keyword evidence="6 10" id="KW-1133">Transmembrane helix</keyword>
<dbReference type="SUPFAM" id="SSF56784">
    <property type="entry name" value="HAD-like"/>
    <property type="match status" value="1"/>
</dbReference>
<feature type="transmembrane region" description="Helical" evidence="10">
    <location>
        <begin position="568"/>
        <end position="592"/>
    </location>
</feature>
<dbReference type="InterPro" id="IPR051014">
    <property type="entry name" value="Cation_Transport_ATPase_IB"/>
</dbReference>
<comment type="similarity">
    <text evidence="2 10">Belongs to the cation transport ATPase (P-type) (TC 3.A.3) family. Type IB subfamily.</text>
</comment>
<protein>
    <recommendedName>
        <fullName evidence="8">P-type Zn(2+) transporter</fullName>
        <ecNumber evidence="8">7.2.2.12</ecNumber>
    </recommendedName>
</protein>
<feature type="transmembrane region" description="Helical" evidence="10">
    <location>
        <begin position="48"/>
        <end position="66"/>
    </location>
</feature>
<evidence type="ECO:0000256" key="6">
    <source>
        <dbReference type="ARBA" id="ARBA00022989"/>
    </source>
</evidence>
<dbReference type="PRINTS" id="PR00119">
    <property type="entry name" value="CATATPASE"/>
</dbReference>
<evidence type="ECO:0000313" key="13">
    <source>
        <dbReference type="Proteomes" id="UP000318313"/>
    </source>
</evidence>
<dbReference type="GO" id="GO:0005524">
    <property type="term" value="F:ATP binding"/>
    <property type="evidence" value="ECO:0007669"/>
    <property type="project" value="UniProtKB-UniRule"/>
</dbReference>
<reference evidence="12 13" key="1">
    <citation type="submission" date="2019-03" db="EMBL/GenBank/DDBJ databases">
        <title>Deep-cultivation of Planctomycetes and their phenomic and genomic characterization uncovers novel biology.</title>
        <authorList>
            <person name="Wiegand S."/>
            <person name="Jogler M."/>
            <person name="Boedeker C."/>
            <person name="Pinto D."/>
            <person name="Vollmers J."/>
            <person name="Rivas-Marin E."/>
            <person name="Kohn T."/>
            <person name="Peeters S.H."/>
            <person name="Heuer A."/>
            <person name="Rast P."/>
            <person name="Oberbeckmann S."/>
            <person name="Bunk B."/>
            <person name="Jeske O."/>
            <person name="Meyerdierks A."/>
            <person name="Storesund J.E."/>
            <person name="Kallscheuer N."/>
            <person name="Luecker S."/>
            <person name="Lage O.M."/>
            <person name="Pohl T."/>
            <person name="Merkel B.J."/>
            <person name="Hornburger P."/>
            <person name="Mueller R.-W."/>
            <person name="Bruemmer F."/>
            <person name="Labrenz M."/>
            <person name="Spormann A.M."/>
            <person name="Op den Camp H."/>
            <person name="Overmann J."/>
            <person name="Amann R."/>
            <person name="Jetten M.S.M."/>
            <person name="Mascher T."/>
            <person name="Medema M.H."/>
            <person name="Devos D.P."/>
            <person name="Kaster A.-K."/>
            <person name="Ovreas L."/>
            <person name="Rohde M."/>
            <person name="Galperin M.Y."/>
            <person name="Jogler C."/>
        </authorList>
    </citation>
    <scope>NUCLEOTIDE SEQUENCE [LARGE SCALE GENOMIC DNA]</scope>
    <source>
        <strain evidence="12 13">Enr17</strain>
    </source>
</reference>
<keyword evidence="10" id="KW-0067">ATP-binding</keyword>
<feature type="transmembrane region" description="Helical" evidence="10">
    <location>
        <begin position="20"/>
        <end position="39"/>
    </location>
</feature>
<comment type="catalytic activity">
    <reaction evidence="9">
        <text>Zn(2+)(in) + ATP + H2O = Zn(2+)(out) + ADP + phosphate + H(+)</text>
        <dbReference type="Rhea" id="RHEA:20621"/>
        <dbReference type="ChEBI" id="CHEBI:15377"/>
        <dbReference type="ChEBI" id="CHEBI:15378"/>
        <dbReference type="ChEBI" id="CHEBI:29105"/>
        <dbReference type="ChEBI" id="CHEBI:30616"/>
        <dbReference type="ChEBI" id="CHEBI:43474"/>
        <dbReference type="ChEBI" id="CHEBI:456216"/>
        <dbReference type="EC" id="7.2.2.12"/>
    </reaction>
</comment>
<dbReference type="GO" id="GO:0016887">
    <property type="term" value="F:ATP hydrolysis activity"/>
    <property type="evidence" value="ECO:0007669"/>
    <property type="project" value="InterPro"/>
</dbReference>
<evidence type="ECO:0000256" key="3">
    <source>
        <dbReference type="ARBA" id="ARBA00022692"/>
    </source>
</evidence>
<dbReference type="Gene3D" id="3.40.1110.10">
    <property type="entry name" value="Calcium-transporting ATPase, cytoplasmic domain N"/>
    <property type="match status" value="1"/>
</dbReference>
<keyword evidence="10" id="KW-0547">Nucleotide-binding</keyword>
<dbReference type="SUPFAM" id="SSF81665">
    <property type="entry name" value="Calcium ATPase, transmembrane domain M"/>
    <property type="match status" value="1"/>
</dbReference>
<dbReference type="PRINTS" id="PR00120">
    <property type="entry name" value="HATPASE"/>
</dbReference>
<comment type="subcellular location">
    <subcellularLocation>
        <location evidence="10">Cell membrane</location>
    </subcellularLocation>
    <subcellularLocation>
        <location evidence="1">Membrane</location>
    </subcellularLocation>
</comment>
<dbReference type="PROSITE" id="PS00154">
    <property type="entry name" value="ATPASE_E1_E2"/>
    <property type="match status" value="1"/>
</dbReference>
<dbReference type="InterPro" id="IPR023298">
    <property type="entry name" value="ATPase_P-typ_TM_dom_sf"/>
</dbReference>
<evidence type="ECO:0000256" key="10">
    <source>
        <dbReference type="RuleBase" id="RU362081"/>
    </source>
</evidence>
<dbReference type="InterPro" id="IPR027256">
    <property type="entry name" value="P-typ_ATPase_IB"/>
</dbReference>
<accession>A0A518I9C9</accession>
<dbReference type="InterPro" id="IPR023299">
    <property type="entry name" value="ATPase_P-typ_cyto_dom_N"/>
</dbReference>
<keyword evidence="13" id="KW-1185">Reference proteome</keyword>
<name>A0A518I9C9_9PLAN</name>
<dbReference type="NCBIfam" id="TIGR01525">
    <property type="entry name" value="ATPase-IB_hvy"/>
    <property type="match status" value="1"/>
</dbReference>
<dbReference type="GO" id="GO:0046872">
    <property type="term" value="F:metal ion binding"/>
    <property type="evidence" value="ECO:0007669"/>
    <property type="project" value="UniProtKB-KW"/>
</dbReference>
<dbReference type="EMBL" id="CP037452">
    <property type="protein sequence ID" value="QDV49664.1"/>
    <property type="molecule type" value="Genomic_DNA"/>
</dbReference>
<keyword evidence="5" id="KW-1278">Translocase</keyword>
<sequence>MSNSNPSKPGSPVWKSLETLIAVFTIIMIAAHLILRFALVTSETVQNFPLWAVLALGGTPLVWGLLVKMFHREFGSDLLAGISIVVSILLDEYLAGSLVVLMLSGGEALEAYAVRSASSVLQALSKRMPSIAHRKIDSRIDDVALDQIAIDDTLVIFPHEICPIDGIVLEGHGVMDESYLTGEPYMMSKTPGSQVLSGAINGESALTIRAEKLAVDSRYAKIMEVMQTSEQHRPRMRRMADKLGAWYTPLAVLIGLIAWIISGDPVRFLAVMVVATPCPLLIAIPVAIIGSISLAARRAIIVRDPTALETADTCRTIIFDKTGTLTYGEPHLTEQIYAEGFKQDEVLSLVGSIERFSKHPLAQAILNTVQAEKTITHEATEISEPPGQGLQGTVNGHSIQITSRKKLLKQQPEVESQLPEQAGGLECLILIDDLYAGTYRFRDTPRTDGLSFINHLSPQHQIQRTMLVSGDRESEVRYLADQVGIENVFFSQSPEQKLEIVNEETAQTNTIFVGDGINDAPALIAATVGVAFGQNSDVTTEAADVIVMDSSLQKIDEFLHISRRMRRIALQSAIGGMGLSMLGMLLAAAGYLPPVAGALTQEVIDVLAVLNALRVAIPPKALIDFTPGSTI</sequence>
<dbReference type="PANTHER" id="PTHR48085:SF5">
    <property type="entry name" value="CADMIUM_ZINC-TRANSPORTING ATPASE HMA4-RELATED"/>
    <property type="match status" value="1"/>
</dbReference>
<gene>
    <name evidence="12" type="primary">cadA_2</name>
    <name evidence="12" type="ORF">Enr17x_16850</name>
</gene>
<dbReference type="Proteomes" id="UP000318313">
    <property type="component" value="Chromosome"/>
</dbReference>
<dbReference type="AlphaFoldDB" id="A0A518I9C9"/>
<dbReference type="GO" id="GO:0016463">
    <property type="term" value="F:P-type zinc transporter activity"/>
    <property type="evidence" value="ECO:0007669"/>
    <property type="project" value="UniProtKB-EC"/>
</dbReference>
<dbReference type="InterPro" id="IPR023214">
    <property type="entry name" value="HAD_sf"/>
</dbReference>
<dbReference type="GO" id="GO:0015086">
    <property type="term" value="F:cadmium ion transmembrane transporter activity"/>
    <property type="evidence" value="ECO:0007669"/>
    <property type="project" value="TreeGrafter"/>
</dbReference>
<dbReference type="SUPFAM" id="SSF81653">
    <property type="entry name" value="Calcium ATPase, transduction domain A"/>
    <property type="match status" value="1"/>
</dbReference>
<dbReference type="SFLD" id="SFLDF00027">
    <property type="entry name" value="p-type_atpase"/>
    <property type="match status" value="1"/>
</dbReference>
<dbReference type="Gene3D" id="3.40.50.1000">
    <property type="entry name" value="HAD superfamily/HAD-like"/>
    <property type="match status" value="1"/>
</dbReference>
<evidence type="ECO:0000313" key="12">
    <source>
        <dbReference type="EMBL" id="QDV49664.1"/>
    </source>
</evidence>
<organism evidence="12 13">
    <name type="scientific">Gimesia fumaroli</name>
    <dbReference type="NCBI Taxonomy" id="2527976"/>
    <lineage>
        <taxon>Bacteria</taxon>
        <taxon>Pseudomonadati</taxon>
        <taxon>Planctomycetota</taxon>
        <taxon>Planctomycetia</taxon>
        <taxon>Planctomycetales</taxon>
        <taxon>Planctomycetaceae</taxon>
        <taxon>Gimesia</taxon>
    </lineage>
</organism>
<dbReference type="InterPro" id="IPR018303">
    <property type="entry name" value="ATPase_P-typ_P_site"/>
</dbReference>
<feature type="transmembrane region" description="Helical" evidence="10">
    <location>
        <begin position="268"/>
        <end position="296"/>
    </location>
</feature>
<feature type="domain" description="P-type ATPase A" evidence="11">
    <location>
        <begin position="128"/>
        <end position="227"/>
    </location>
</feature>
<evidence type="ECO:0000256" key="9">
    <source>
        <dbReference type="ARBA" id="ARBA00047308"/>
    </source>
</evidence>
<dbReference type="InterPro" id="IPR059000">
    <property type="entry name" value="ATPase_P-type_domA"/>
</dbReference>
<dbReference type="Pfam" id="PF00702">
    <property type="entry name" value="Hydrolase"/>
    <property type="match status" value="1"/>
</dbReference>
<evidence type="ECO:0000259" key="11">
    <source>
        <dbReference type="Pfam" id="PF00122"/>
    </source>
</evidence>
<dbReference type="SFLD" id="SFLDG00002">
    <property type="entry name" value="C1.7:_P-type_atpase_like"/>
    <property type="match status" value="1"/>
</dbReference>
<dbReference type="KEGG" id="gfm:Enr17x_16850"/>
<dbReference type="EC" id="7.2.2.12" evidence="8"/>
<keyword evidence="7 10" id="KW-0472">Membrane</keyword>
<evidence type="ECO:0000256" key="2">
    <source>
        <dbReference type="ARBA" id="ARBA00006024"/>
    </source>
</evidence>
<dbReference type="GO" id="GO:0005886">
    <property type="term" value="C:plasma membrane"/>
    <property type="evidence" value="ECO:0007669"/>
    <property type="project" value="UniProtKB-SubCell"/>
</dbReference>
<keyword evidence="12" id="KW-0378">Hydrolase</keyword>
<dbReference type="InterPro" id="IPR036412">
    <property type="entry name" value="HAD-like_sf"/>
</dbReference>
<dbReference type="InterPro" id="IPR001757">
    <property type="entry name" value="P_typ_ATPase"/>
</dbReference>
<feature type="transmembrane region" description="Helical" evidence="10">
    <location>
        <begin position="243"/>
        <end position="262"/>
    </location>
</feature>
<evidence type="ECO:0000256" key="5">
    <source>
        <dbReference type="ARBA" id="ARBA00022967"/>
    </source>
</evidence>
<keyword evidence="10" id="KW-1003">Cell membrane</keyword>
<dbReference type="NCBIfam" id="TIGR01494">
    <property type="entry name" value="ATPase_P-type"/>
    <property type="match status" value="1"/>
</dbReference>
<dbReference type="InterPro" id="IPR008250">
    <property type="entry name" value="ATPase_P-typ_transduc_dom_A_sf"/>
</dbReference>
<dbReference type="CDD" id="cd07544">
    <property type="entry name" value="P-type_ATPase_HM"/>
    <property type="match status" value="1"/>
</dbReference>
<evidence type="ECO:0000256" key="4">
    <source>
        <dbReference type="ARBA" id="ARBA00022723"/>
    </source>
</evidence>
<dbReference type="Gene3D" id="2.70.150.10">
    <property type="entry name" value="Calcium-transporting ATPase, cytoplasmic transduction domain A"/>
    <property type="match status" value="1"/>
</dbReference>